<dbReference type="Proteomes" id="UP001152656">
    <property type="component" value="Unassembled WGS sequence"/>
</dbReference>
<protein>
    <submittedName>
        <fullName evidence="2">Uncharacterized protein</fullName>
    </submittedName>
</protein>
<gene>
    <name evidence="2" type="ORF">OGZ39_11985</name>
</gene>
<evidence type="ECO:0000313" key="3">
    <source>
        <dbReference type="Proteomes" id="UP001152656"/>
    </source>
</evidence>
<organism evidence="2 3">
    <name type="scientific">Lactococcus lactis</name>
    <dbReference type="NCBI Taxonomy" id="1358"/>
    <lineage>
        <taxon>Bacteria</taxon>
        <taxon>Bacillati</taxon>
        <taxon>Bacillota</taxon>
        <taxon>Bacilli</taxon>
        <taxon>Lactobacillales</taxon>
        <taxon>Streptococcaceae</taxon>
        <taxon>Lactococcus</taxon>
    </lineage>
</organism>
<dbReference type="EMBL" id="JAOWLP010000016">
    <property type="protein sequence ID" value="MDG4982357.1"/>
    <property type="molecule type" value="Genomic_DNA"/>
</dbReference>
<name>A0A9X4S3P6_9LACT</name>
<dbReference type="AlphaFoldDB" id="A0A9X4S3P6"/>
<comment type="caution">
    <text evidence="2">The sequence shown here is derived from an EMBL/GenBank/DDBJ whole genome shotgun (WGS) entry which is preliminary data.</text>
</comment>
<feature type="coiled-coil region" evidence="1">
    <location>
        <begin position="322"/>
        <end position="349"/>
    </location>
</feature>
<evidence type="ECO:0000256" key="1">
    <source>
        <dbReference type="SAM" id="Coils"/>
    </source>
</evidence>
<dbReference type="RefSeq" id="WP_136122619.1">
    <property type="nucleotide sequence ID" value="NZ_JAOWLP010000016.1"/>
</dbReference>
<proteinExistence type="predicted"/>
<evidence type="ECO:0000313" key="2">
    <source>
        <dbReference type="EMBL" id="MDG4982357.1"/>
    </source>
</evidence>
<feature type="coiled-coil region" evidence="1">
    <location>
        <begin position="210"/>
        <end position="244"/>
    </location>
</feature>
<reference evidence="2" key="2">
    <citation type="journal article" date="2023" name="Food Microbiol.">
        <title>Evaluation of the fermentation potential of lactic acid bacteria isolated from herbs, fruits and vegetables as starter cultures in nut-based milk alternatives.</title>
        <authorList>
            <person name="Huang W."/>
            <person name="Dong A."/>
            <person name="Pham H.T."/>
            <person name="Zhou C."/>
            <person name="Huo Z."/>
            <person name="Watjen A.P."/>
            <person name="Prakash S."/>
            <person name="Bang-Berthelsen C.H."/>
            <person name="Turner M.S."/>
        </authorList>
    </citation>
    <scope>NUCLEOTIDE SEQUENCE</scope>
    <source>
        <strain evidence="2">581</strain>
    </source>
</reference>
<accession>A0A9X4S3P6</accession>
<sequence>MLKINDLAINIQIENGHRTFRNKFYDGVNVITSSMNTSGKSAIINAILYCLGMEELIGGIKGHKSLSTAFHNKIWDEAGEGSELRETYKVLFSTIYLEISNGTENITLKRHANNPDIDDSLITIYFSKYDSIGDSKTQYQNYYVNSKGSAKNSKGFLFFLENFLSADLPIVPKFKGQPSKLYFQNIFGAMFIEQKRGWSDVLARVPNYGIIDVKQRVVEYLLKLETLENEKKKSEIKNEIERIKTEWKILYTEFQSKSFPFYISELPSEAMVIGEDLIENQLIRLIAEDGNKNVVTIDEYIKKEKKEKDSIDSKLFIKGNDIHNLSHENQKIENQLSELNSRRQKIKFRSDLIKSEIDEYLISRDAISEDIQNNKDLKKLKKLGADENISVLGNACPVCHQDINDSLLDSQQNVQVMSIDENITYLTSQLKLFDNLIFQKRNMEKETIRLLEEIDSKEATLFSLMRAIKDDIYSVSEAYSENNIEKKIVMKLDIEEKEKLKTKFDEVLKNFISLSDKLKGEYLKIKELPENRLSILDEKKLNEFSKSFVSYLETFDYRSVSNLNEVKISRDTYIPEADGFDLKSDSSASDNIRTIWAYTMSLMKVSNIYKGNHLGLIIFDEPKQHSIHEKDIIEFFNQAMLFQNNQIIIGFTQDQLESPQVFLENLREKGCNIINLGTKAFK</sequence>
<reference evidence="2" key="1">
    <citation type="submission" date="2022-10" db="EMBL/GenBank/DDBJ databases">
        <authorList>
            <person name="Turner M.S."/>
            <person name="Huang W."/>
        </authorList>
    </citation>
    <scope>NUCLEOTIDE SEQUENCE</scope>
    <source>
        <strain evidence="2">581</strain>
    </source>
</reference>
<keyword evidence="1" id="KW-0175">Coiled coil</keyword>